<evidence type="ECO:0000313" key="8">
    <source>
        <dbReference type="Proteomes" id="UP000538955"/>
    </source>
</evidence>
<keyword evidence="6" id="KW-0067">ATP-binding</keyword>
<dbReference type="Gene3D" id="3.40.50.300">
    <property type="entry name" value="P-loop containing nucleotide triphosphate hydrolases"/>
    <property type="match status" value="1"/>
</dbReference>
<dbReference type="InterPro" id="IPR001650">
    <property type="entry name" value="Helicase_C-like"/>
</dbReference>
<evidence type="ECO:0000313" key="9">
    <source>
        <dbReference type="Proteomes" id="UP000550736"/>
    </source>
</evidence>
<evidence type="ECO:0000259" key="3">
    <source>
        <dbReference type="PROSITE" id="PS51194"/>
    </source>
</evidence>
<feature type="domain" description="Helicase ATP-binding" evidence="2">
    <location>
        <begin position="136"/>
        <end position="307"/>
    </location>
</feature>
<keyword evidence="1" id="KW-0378">Hydrolase</keyword>
<evidence type="ECO:0000313" key="7">
    <source>
        <dbReference type="Proteomes" id="UP000291949"/>
    </source>
</evidence>
<dbReference type="GO" id="GO:0004386">
    <property type="term" value="F:helicase activity"/>
    <property type="evidence" value="ECO:0007669"/>
    <property type="project" value="UniProtKB-KW"/>
</dbReference>
<dbReference type="Proteomes" id="UP000550736">
    <property type="component" value="Unassembled WGS sequence"/>
</dbReference>
<reference evidence="8 9" key="2">
    <citation type="submission" date="2020-04" db="EMBL/GenBank/DDBJ databases">
        <title>The Epidemiology and Molecular Characteristics of Linezolid-Resistant Staphylococcus capitis in Huashan Hospital, Shanghai.</title>
        <authorList>
            <person name="Ding L."/>
            <person name="Li P."/>
            <person name="Yang Y."/>
            <person name="Lin D."/>
            <person name="Xu X."/>
        </authorList>
    </citation>
    <scope>NUCLEOTIDE SEQUENCE [LARGE SCALE GENOMIC DNA]</scope>
    <source>
        <strain evidence="5 9">12-86</strain>
        <strain evidence="4 8">17-84</strain>
    </source>
</reference>
<feature type="domain" description="Helicase C-terminal" evidence="3">
    <location>
        <begin position="445"/>
        <end position="606"/>
    </location>
</feature>
<evidence type="ECO:0000313" key="6">
    <source>
        <dbReference type="EMBL" id="TBW76147.1"/>
    </source>
</evidence>
<dbReference type="SUPFAM" id="SSF52540">
    <property type="entry name" value="P-loop containing nucleoside triphosphate hydrolases"/>
    <property type="match status" value="2"/>
</dbReference>
<keyword evidence="6" id="KW-0547">Nucleotide-binding</keyword>
<dbReference type="EMBL" id="SCHC01000003">
    <property type="protein sequence ID" value="TBW76147.1"/>
    <property type="molecule type" value="Genomic_DNA"/>
</dbReference>
<evidence type="ECO:0000313" key="4">
    <source>
        <dbReference type="EMBL" id="NMK53779.1"/>
    </source>
</evidence>
<dbReference type="InterPro" id="IPR050496">
    <property type="entry name" value="SNF2_RAD54_helicase_repair"/>
</dbReference>
<dbReference type="GO" id="GO:0005524">
    <property type="term" value="F:ATP binding"/>
    <property type="evidence" value="ECO:0007669"/>
    <property type="project" value="InterPro"/>
</dbReference>
<dbReference type="EMBL" id="JABBMI010000044">
    <property type="protein sequence ID" value="NMK53779.1"/>
    <property type="molecule type" value="Genomic_DNA"/>
</dbReference>
<dbReference type="Pfam" id="PF00271">
    <property type="entry name" value="Helicase_C"/>
    <property type="match status" value="1"/>
</dbReference>
<gene>
    <name evidence="6" type="ORF">EQ811_09905</name>
    <name evidence="5" type="ORF">HHM13_02925</name>
    <name evidence="4" type="ORF">HHM24_03305</name>
</gene>
<dbReference type="RefSeq" id="WP_049427139.1">
    <property type="nucleotide sequence ID" value="NZ_AP014956.1"/>
</dbReference>
<dbReference type="PROSITE" id="PS51192">
    <property type="entry name" value="HELICASE_ATP_BIND_1"/>
    <property type="match status" value="1"/>
</dbReference>
<reference evidence="6 7" key="1">
    <citation type="journal article" date="2019" name="Sci. Transl. Med.">
        <title>Quorum sensing between bacterial species on the skin protects against epidermal injury in atopic dermatitis.</title>
        <authorList>
            <person name="Williams M.R."/>
        </authorList>
    </citation>
    <scope>NUCLEOTIDE SEQUENCE [LARGE SCALE GENOMIC DNA]</scope>
    <source>
        <strain evidence="6 7">H8</strain>
    </source>
</reference>
<dbReference type="CDD" id="cd18793">
    <property type="entry name" value="SF2_C_SNF"/>
    <property type="match status" value="1"/>
</dbReference>
<dbReference type="SMART" id="SM00490">
    <property type="entry name" value="HELICc"/>
    <property type="match status" value="1"/>
</dbReference>
<dbReference type="EMBL" id="JABBLX010000004">
    <property type="protein sequence ID" value="NMK97055.1"/>
    <property type="molecule type" value="Genomic_DNA"/>
</dbReference>
<dbReference type="InterPro" id="IPR000330">
    <property type="entry name" value="SNF2_N"/>
</dbReference>
<dbReference type="AlphaFoldDB" id="A0A7Z8E2H3"/>
<protein>
    <submittedName>
        <fullName evidence="6">ATP-dependent helicase</fullName>
    </submittedName>
    <submittedName>
        <fullName evidence="4">DEAD/DEAH box helicase family protein</fullName>
    </submittedName>
</protein>
<evidence type="ECO:0000313" key="5">
    <source>
        <dbReference type="EMBL" id="NMK97055.1"/>
    </source>
</evidence>
<dbReference type="SMART" id="SM00487">
    <property type="entry name" value="DEXDc"/>
    <property type="match status" value="1"/>
</dbReference>
<name>A0A7Z8E2H3_STACP</name>
<sequence length="622" mass="72553">MIQVLINKDNQLIIRSTSDVLNQFKKKTGFKLYLRSYVEINSEELIIFRADIYYKNLKEIIKRIKKIGSKINEKVLVDSNVTNYLANIDSYINYKYTVGNDIKNDDIRFDDRYEEFQSVVNNQLERKLRSKQMKDAFYLSMMQKAGNFSVPGSGKTSTVYGMYAYLNVKKNVNRIVMIGPLNSFGSWISEYQSCFGKKRKLNYLNIKDLNTSNEKKMVLKYESGNKELILLNYEILTRLEDEIKNLINNETLVVFDEVHRIKNPKGENAGAALRITENAKYMVTLTGTPIPNGYKDIYNLLNLMYPADYNHFFNFEISLLANPTNSEVKVINDKIQPFFTRTTKNELGVPPTNNDKIIKVSSSSEELQLFNILFSRYKTNQLALFAKIMQLESSPSMLLEKLDLKEFEELLDLSGNHEDLVEYIDYSQDIEDLVNQIEITSKMQALLSLIKDIVSQSKTAITWCIFVKTMYDLKHYLNSMGIRAEVISGSVHQEERNEIISRFKNKEIDILITNPHTLAESVSLHQTCHDAIYFEYSYNLVHLLQSKDRIHRLGLKDDDYTQYYYFQQNYSLENGNYSLGERIYNRLSEKEQLMLDAIDKHELEILPTEDEDLVFFFKNVID</sequence>
<dbReference type="InterPro" id="IPR049730">
    <property type="entry name" value="SNF2/RAD54-like_C"/>
</dbReference>
<evidence type="ECO:0000259" key="2">
    <source>
        <dbReference type="PROSITE" id="PS51192"/>
    </source>
</evidence>
<keyword evidence="6" id="KW-0347">Helicase</keyword>
<dbReference type="Proteomes" id="UP000291949">
    <property type="component" value="Unassembled WGS sequence"/>
</dbReference>
<dbReference type="Pfam" id="PF00176">
    <property type="entry name" value="SNF2-rel_dom"/>
    <property type="match status" value="1"/>
</dbReference>
<dbReference type="Proteomes" id="UP000538955">
    <property type="component" value="Unassembled WGS sequence"/>
</dbReference>
<dbReference type="GO" id="GO:0016787">
    <property type="term" value="F:hydrolase activity"/>
    <property type="evidence" value="ECO:0007669"/>
    <property type="project" value="UniProtKB-KW"/>
</dbReference>
<keyword evidence="8" id="KW-1185">Reference proteome</keyword>
<dbReference type="PANTHER" id="PTHR45629:SF7">
    <property type="entry name" value="DNA EXCISION REPAIR PROTEIN ERCC-6-RELATED"/>
    <property type="match status" value="1"/>
</dbReference>
<dbReference type="InterPro" id="IPR038718">
    <property type="entry name" value="SNF2-like_sf"/>
</dbReference>
<dbReference type="PANTHER" id="PTHR45629">
    <property type="entry name" value="SNF2/RAD54 FAMILY MEMBER"/>
    <property type="match status" value="1"/>
</dbReference>
<evidence type="ECO:0000256" key="1">
    <source>
        <dbReference type="ARBA" id="ARBA00022801"/>
    </source>
</evidence>
<comment type="caution">
    <text evidence="6">The sequence shown here is derived from an EMBL/GenBank/DDBJ whole genome shotgun (WGS) entry which is preliminary data.</text>
</comment>
<dbReference type="InterPro" id="IPR027417">
    <property type="entry name" value="P-loop_NTPase"/>
</dbReference>
<dbReference type="PROSITE" id="PS51194">
    <property type="entry name" value="HELICASE_CTER"/>
    <property type="match status" value="1"/>
</dbReference>
<accession>A0A7Z8E2H3</accession>
<dbReference type="Gene3D" id="3.40.50.10810">
    <property type="entry name" value="Tandem AAA-ATPase domain"/>
    <property type="match status" value="1"/>
</dbReference>
<dbReference type="InterPro" id="IPR014001">
    <property type="entry name" value="Helicase_ATP-bd"/>
</dbReference>
<proteinExistence type="predicted"/>
<organism evidence="6 7">
    <name type="scientific">Staphylococcus capitis</name>
    <dbReference type="NCBI Taxonomy" id="29388"/>
    <lineage>
        <taxon>Bacteria</taxon>
        <taxon>Bacillati</taxon>
        <taxon>Bacillota</taxon>
        <taxon>Bacilli</taxon>
        <taxon>Bacillales</taxon>
        <taxon>Staphylococcaceae</taxon>
        <taxon>Staphylococcus</taxon>
    </lineage>
</organism>